<dbReference type="EMBL" id="ACIP02000001">
    <property type="protein sequence ID" value="EEP29087.1"/>
    <property type="molecule type" value="Genomic_DNA"/>
</dbReference>
<accession>C4G8Z0</accession>
<feature type="transmembrane region" description="Helical" evidence="1">
    <location>
        <begin position="254"/>
        <end position="276"/>
    </location>
</feature>
<evidence type="ECO:0008006" key="6">
    <source>
        <dbReference type="Google" id="ProtNLM"/>
    </source>
</evidence>
<keyword evidence="1" id="KW-0812">Transmembrane</keyword>
<feature type="transmembrane region" description="Helical" evidence="1">
    <location>
        <begin position="6"/>
        <end position="26"/>
    </location>
</feature>
<proteinExistence type="predicted"/>
<feature type="transmembrane region" description="Helical" evidence="1">
    <location>
        <begin position="223"/>
        <end position="242"/>
    </location>
</feature>
<feature type="transmembrane region" description="Helical" evidence="1">
    <location>
        <begin position="334"/>
        <end position="355"/>
    </location>
</feature>
<feature type="transmembrane region" description="Helical" evidence="1">
    <location>
        <begin position="150"/>
        <end position="169"/>
    </location>
</feature>
<evidence type="ECO:0000259" key="2">
    <source>
        <dbReference type="Pfam" id="PF10882"/>
    </source>
</evidence>
<gene>
    <name evidence="4" type="ORF">GCWU000342_00440</name>
</gene>
<dbReference type="Proteomes" id="UP000003494">
    <property type="component" value="Unassembled WGS sequence"/>
</dbReference>
<dbReference type="Pfam" id="PF19124">
    <property type="entry name" value="DUF5808"/>
    <property type="match status" value="1"/>
</dbReference>
<feature type="domain" description="DUF5808" evidence="3">
    <location>
        <begin position="308"/>
        <end position="333"/>
    </location>
</feature>
<evidence type="ECO:0000259" key="3">
    <source>
        <dbReference type="Pfam" id="PF19124"/>
    </source>
</evidence>
<evidence type="ECO:0000313" key="4">
    <source>
        <dbReference type="EMBL" id="EEP29087.1"/>
    </source>
</evidence>
<dbReference type="AlphaFoldDB" id="C4G8Z0"/>
<protein>
    <recommendedName>
        <fullName evidence="6">Bacterial Pleckstrin homology domain-containing protein</fullName>
    </recommendedName>
</protein>
<evidence type="ECO:0000256" key="1">
    <source>
        <dbReference type="SAM" id="Phobius"/>
    </source>
</evidence>
<feature type="domain" description="Bacterial Pleckstrin homology" evidence="2">
    <location>
        <begin position="361"/>
        <end position="456"/>
    </location>
</feature>
<reference evidence="4" key="1">
    <citation type="submission" date="2009-04" db="EMBL/GenBank/DDBJ databases">
        <authorList>
            <person name="Weinstock G."/>
            <person name="Sodergren E."/>
            <person name="Clifton S."/>
            <person name="Fulton L."/>
            <person name="Fulton B."/>
            <person name="Courtney L."/>
            <person name="Fronick C."/>
            <person name="Harrison M."/>
            <person name="Strong C."/>
            <person name="Farmer C."/>
            <person name="Delahaunty K."/>
            <person name="Markovic C."/>
            <person name="Hall O."/>
            <person name="Minx P."/>
            <person name="Tomlinson C."/>
            <person name="Mitreva M."/>
            <person name="Nelson J."/>
            <person name="Hou S."/>
            <person name="Wollam A."/>
            <person name="Pepin K.H."/>
            <person name="Johnson M."/>
            <person name="Bhonagiri V."/>
            <person name="Nash W.E."/>
            <person name="Warren W."/>
            <person name="Chinwalla A."/>
            <person name="Mardis E.R."/>
            <person name="Wilson R.K."/>
        </authorList>
    </citation>
    <scope>NUCLEOTIDE SEQUENCE [LARGE SCALE GENOMIC DNA]</scope>
    <source>
        <strain evidence="4">DSM 14600</strain>
    </source>
</reference>
<feature type="transmembrane region" description="Helical" evidence="1">
    <location>
        <begin position="68"/>
        <end position="87"/>
    </location>
</feature>
<organism evidence="4 5">
    <name type="scientific">Shuttleworthella satelles DSM 14600</name>
    <dbReference type="NCBI Taxonomy" id="626523"/>
    <lineage>
        <taxon>Bacteria</taxon>
        <taxon>Bacillati</taxon>
        <taxon>Bacillota</taxon>
        <taxon>Clostridia</taxon>
        <taxon>Lachnospirales</taxon>
        <taxon>Lachnospiraceae</taxon>
        <taxon>Shuttleworthella</taxon>
    </lineage>
</organism>
<sequence length="462" mass="53430">MKLLCLWNLIFLLPFISVSLLTRWFMIWAEAGRENVIFGASIPVELRWPNQEFHRQIEPIIRRIRRRCWQTLAAEAVLVLLICLLPRMFLAEIFWMLLIFLDMFLTFFLYGCGNRTIRRIKALYKKEENRPQIVYADLTNSGRVHGLHPLPFAGVLLVNLVLTVCLGKSQPDLKPAFWALMGCQCLIALFSFFMDRLRNRVISADSAVNANYNRARKKVMAKAMLELMILSTCLPLAIGAAYTVNQGNLRLGEFASIAGFIAYFLLVILVIALLAYRMYQIDRKYQGQMFLGDDDDAHWIWGMFYYNPKDSRNMVEKRVGIGSTMNLARPAGKWAMAFLGLVIVAVFVFLGFFAVEETLPMRAQVQEDEVVCRQLIVNERIRKTDVRDTELLEQMPEPIVRTNGSATDEYLKGTFRVGQEKGCQLFVRRDARVILRIRADQKTYYITGENDRLTEELYRQLQ</sequence>
<keyword evidence="1" id="KW-1133">Transmembrane helix</keyword>
<dbReference type="eggNOG" id="COG4194">
    <property type="taxonomic scope" value="Bacteria"/>
</dbReference>
<dbReference type="InterPro" id="IPR043831">
    <property type="entry name" value="DUF5808"/>
</dbReference>
<evidence type="ECO:0000313" key="5">
    <source>
        <dbReference type="Proteomes" id="UP000003494"/>
    </source>
</evidence>
<comment type="caution">
    <text evidence="4">The sequence shown here is derived from an EMBL/GenBank/DDBJ whole genome shotgun (WGS) entry which is preliminary data.</text>
</comment>
<dbReference type="InterPro" id="IPR027783">
    <property type="entry name" value="Bacterial_PH-related"/>
</dbReference>
<dbReference type="Pfam" id="PF10882">
    <property type="entry name" value="bPH_5"/>
    <property type="match status" value="1"/>
</dbReference>
<dbReference type="HOGENOM" id="CLU_558706_0_0_9"/>
<dbReference type="STRING" id="626523.GCWU000342_00440"/>
<feature type="transmembrane region" description="Helical" evidence="1">
    <location>
        <begin position="93"/>
        <end position="112"/>
    </location>
</feature>
<keyword evidence="1" id="KW-0472">Membrane</keyword>
<name>C4G8Z0_9FIRM</name>
<keyword evidence="5" id="KW-1185">Reference proteome</keyword>
<feature type="transmembrane region" description="Helical" evidence="1">
    <location>
        <begin position="175"/>
        <end position="193"/>
    </location>
</feature>